<evidence type="ECO:0000256" key="3">
    <source>
        <dbReference type="ARBA" id="ARBA00022454"/>
    </source>
</evidence>
<dbReference type="InterPro" id="IPR001214">
    <property type="entry name" value="SET_dom"/>
</dbReference>
<dbReference type="GO" id="GO:0032259">
    <property type="term" value="P:methylation"/>
    <property type="evidence" value="ECO:0007669"/>
    <property type="project" value="UniProtKB-KW"/>
</dbReference>
<protein>
    <submittedName>
        <fullName evidence="10">Aste57867_2295 protein</fullName>
    </submittedName>
</protein>
<evidence type="ECO:0000256" key="1">
    <source>
        <dbReference type="ARBA" id="ARBA00004123"/>
    </source>
</evidence>
<dbReference type="PANTHER" id="PTHR22884">
    <property type="entry name" value="SET DOMAIN PROTEINS"/>
    <property type="match status" value="1"/>
</dbReference>
<keyword evidence="4" id="KW-0489">Methyltransferase</keyword>
<evidence type="ECO:0000313" key="10">
    <source>
        <dbReference type="EMBL" id="VFT79498.1"/>
    </source>
</evidence>
<sequence length="467" mass="51784">MAPKLTTIAERLRYVTEFKENRMTIDDIMEQTDHSDSAVRLWMKSKEILQAHVKAGFGNVVRVTAKRAKLGHPPPPKNASTKLTSGEITAILSLVGSLDVGGTTLKNLVACCNCFPTFKPKTFSTKAKYLRRLLTRHCLIDRVRPGHGEKPTIPVSPPNLSALPPHDSTSNIDPEVPNGDNCFTDVNDISTNNELFMPIDYSAPSTCSSNSLVELSGESQQHASIDASQVALALTSYTAIQENQYSIDLPLQSGLATRPRSCPSIQCSCAIINGNYFEDGCTIHVLCCNVMANRVCPESCKKKNKCRNQLFTAAQTNAPHELFFSRGKGIGVRSTEFIPQSAFVIEYVGEVITKKEFERRFKFMSQTNATNYYFCGLKNDLYIDACYFGNNSRFINHSCEPNSIAQLWNKNGLQRIAIFAAQDIECGEEIMFDYNWFSSFDAANFDCQCGAVSCSRQKVSSIQTAQN</sequence>
<feature type="domain" description="SET" evidence="8">
    <location>
        <begin position="318"/>
        <end position="435"/>
    </location>
</feature>
<dbReference type="GO" id="GO:0005694">
    <property type="term" value="C:chromosome"/>
    <property type="evidence" value="ECO:0007669"/>
    <property type="project" value="UniProtKB-SubCell"/>
</dbReference>
<evidence type="ECO:0000256" key="7">
    <source>
        <dbReference type="ARBA" id="ARBA00023242"/>
    </source>
</evidence>
<gene>
    <name evidence="10" type="primary">Aste57867_2295</name>
    <name evidence="9" type="ORF">As57867_002290</name>
    <name evidence="10" type="ORF">ASTE57867_2295</name>
</gene>
<evidence type="ECO:0000256" key="4">
    <source>
        <dbReference type="ARBA" id="ARBA00022603"/>
    </source>
</evidence>
<evidence type="ECO:0000256" key="5">
    <source>
        <dbReference type="ARBA" id="ARBA00022679"/>
    </source>
</evidence>
<dbReference type="OrthoDB" id="422362at2759"/>
<reference evidence="9" key="2">
    <citation type="submission" date="2019-06" db="EMBL/GenBank/DDBJ databases">
        <title>Genomics analysis of Aphanomyces spp. identifies a new class of oomycete effector associated with host adaptation.</title>
        <authorList>
            <person name="Gaulin E."/>
        </authorList>
    </citation>
    <scope>NUCLEOTIDE SEQUENCE</scope>
    <source>
        <strain evidence="9">CBS 578.67</strain>
    </source>
</reference>
<evidence type="ECO:0000313" key="11">
    <source>
        <dbReference type="Proteomes" id="UP000332933"/>
    </source>
</evidence>
<dbReference type="GO" id="GO:0008168">
    <property type="term" value="F:methyltransferase activity"/>
    <property type="evidence" value="ECO:0007669"/>
    <property type="project" value="UniProtKB-KW"/>
</dbReference>
<dbReference type="SUPFAM" id="SSF82199">
    <property type="entry name" value="SET domain"/>
    <property type="match status" value="1"/>
</dbReference>
<evidence type="ECO:0000313" key="9">
    <source>
        <dbReference type="EMBL" id="KAF0717424.1"/>
    </source>
</evidence>
<dbReference type="Pfam" id="PF00856">
    <property type="entry name" value="SET"/>
    <property type="match status" value="1"/>
</dbReference>
<evidence type="ECO:0000259" key="8">
    <source>
        <dbReference type="PROSITE" id="PS50280"/>
    </source>
</evidence>
<keyword evidence="11" id="KW-1185">Reference proteome</keyword>
<keyword evidence="5" id="KW-0808">Transferase</keyword>
<organism evidence="10 11">
    <name type="scientific">Aphanomyces stellatus</name>
    <dbReference type="NCBI Taxonomy" id="120398"/>
    <lineage>
        <taxon>Eukaryota</taxon>
        <taxon>Sar</taxon>
        <taxon>Stramenopiles</taxon>
        <taxon>Oomycota</taxon>
        <taxon>Saprolegniomycetes</taxon>
        <taxon>Saprolegniales</taxon>
        <taxon>Verrucalvaceae</taxon>
        <taxon>Aphanomyces</taxon>
    </lineage>
</organism>
<dbReference type="AlphaFoldDB" id="A0A485KCF8"/>
<comment type="subcellular location">
    <subcellularLocation>
        <location evidence="2">Chromosome</location>
    </subcellularLocation>
    <subcellularLocation>
        <location evidence="1">Nucleus</location>
    </subcellularLocation>
</comment>
<dbReference type="CDD" id="cd10531">
    <property type="entry name" value="SET_SETD2-like"/>
    <property type="match status" value="1"/>
</dbReference>
<dbReference type="SMART" id="SM00317">
    <property type="entry name" value="SET"/>
    <property type="match status" value="1"/>
</dbReference>
<dbReference type="Gene3D" id="2.170.270.10">
    <property type="entry name" value="SET domain"/>
    <property type="match status" value="1"/>
</dbReference>
<proteinExistence type="predicted"/>
<evidence type="ECO:0000256" key="2">
    <source>
        <dbReference type="ARBA" id="ARBA00004286"/>
    </source>
</evidence>
<dbReference type="PROSITE" id="PS50280">
    <property type="entry name" value="SET"/>
    <property type="match status" value="1"/>
</dbReference>
<dbReference type="EMBL" id="CAADRA010000251">
    <property type="protein sequence ID" value="VFT79498.1"/>
    <property type="molecule type" value="Genomic_DNA"/>
</dbReference>
<dbReference type="InterPro" id="IPR050777">
    <property type="entry name" value="SET2_Histone-Lys_MeTrsfase"/>
</dbReference>
<name>A0A485KCF8_9STRA</name>
<dbReference type="InterPro" id="IPR046341">
    <property type="entry name" value="SET_dom_sf"/>
</dbReference>
<keyword evidence="6" id="KW-0949">S-adenosyl-L-methionine</keyword>
<accession>A0A485KCF8</accession>
<dbReference type="GO" id="GO:0005634">
    <property type="term" value="C:nucleus"/>
    <property type="evidence" value="ECO:0007669"/>
    <property type="project" value="UniProtKB-SubCell"/>
</dbReference>
<evidence type="ECO:0000256" key="6">
    <source>
        <dbReference type="ARBA" id="ARBA00022691"/>
    </source>
</evidence>
<dbReference type="Proteomes" id="UP000332933">
    <property type="component" value="Unassembled WGS sequence"/>
</dbReference>
<keyword evidence="7" id="KW-0539">Nucleus</keyword>
<keyword evidence="3" id="KW-0158">Chromosome</keyword>
<reference evidence="10 11" key="1">
    <citation type="submission" date="2019-03" db="EMBL/GenBank/DDBJ databases">
        <authorList>
            <person name="Gaulin E."/>
            <person name="Dumas B."/>
        </authorList>
    </citation>
    <scope>NUCLEOTIDE SEQUENCE [LARGE SCALE GENOMIC DNA]</scope>
    <source>
        <strain evidence="10">CBS 568.67</strain>
    </source>
</reference>
<dbReference type="EMBL" id="VJMH01000251">
    <property type="protein sequence ID" value="KAF0717424.1"/>
    <property type="molecule type" value="Genomic_DNA"/>
</dbReference>